<accession>A0A3N4M9A0</accession>
<comment type="caution">
    <text evidence="4">The sequence shown here is derived from an EMBL/GenBank/DDBJ whole genome shotgun (WGS) entry which is preliminary data.</text>
</comment>
<organism evidence="4 5">
    <name type="scientific">Chitinophaga barathri</name>
    <dbReference type="NCBI Taxonomy" id="1647451"/>
    <lineage>
        <taxon>Bacteria</taxon>
        <taxon>Pseudomonadati</taxon>
        <taxon>Bacteroidota</taxon>
        <taxon>Chitinophagia</taxon>
        <taxon>Chitinophagales</taxon>
        <taxon>Chitinophagaceae</taxon>
        <taxon>Chitinophaga</taxon>
    </lineage>
</organism>
<keyword evidence="5" id="KW-1185">Reference proteome</keyword>
<evidence type="ECO:0000259" key="1">
    <source>
        <dbReference type="Pfam" id="PF16323"/>
    </source>
</evidence>
<proteinExistence type="predicted"/>
<dbReference type="InterPro" id="IPR008979">
    <property type="entry name" value="Galactose-bd-like_sf"/>
</dbReference>
<name>A0A3N4M9A0_9BACT</name>
<dbReference type="Pfam" id="PF16391">
    <property type="entry name" value="DUF5000"/>
    <property type="match status" value="1"/>
</dbReference>
<dbReference type="PROSITE" id="PS51257">
    <property type="entry name" value="PROKAR_LIPOPROTEIN"/>
    <property type="match status" value="1"/>
</dbReference>
<dbReference type="RefSeq" id="WP_120517827.1">
    <property type="nucleotide sequence ID" value="NZ_QXZY01000010.1"/>
</dbReference>
<evidence type="ECO:0000259" key="2">
    <source>
        <dbReference type="Pfam" id="PF16391"/>
    </source>
</evidence>
<protein>
    <submittedName>
        <fullName evidence="4">DUF5126 domain-containing protein</fullName>
    </submittedName>
</protein>
<dbReference type="EMBL" id="RMBX01000009">
    <property type="protein sequence ID" value="RPD39885.1"/>
    <property type="molecule type" value="Genomic_DNA"/>
</dbReference>
<sequence>MRKISAYLLLITMGLAACKEEGASPLSKDGSAPQPVSSPAFTALPGAAKITYSLPDDQNLAYVRAEFEVNGEKKETKASFYKREVIVEGFGDVAERTVKLYTVSYSEQSSAAVEIKIKPLPPAIDTVFKSLAVRESFGGINTTFKNGLGGNIVIGVLVWNNHDNQWDHYDNYYTAADSGNFSVRGLPAVQARFGLFVRDRWDNHTDTMEITLTPIYEEELDKKKFVDGRKKNWPIPQLFPLPQSGKNIAEPGNLSSWPFGNMFDGNVGGNGFHTTENKDQPLWIPIDLGVKAQLSRYKIWQRPGGYAFSHGNPHQWEIWGTNDTKDVNSWVLLDARTMVKPSGLPLGEVTNEDTQVVLNGQEYEFPLNTPAVRYIAWKHIDSWASIQGMLGFFHITEMTIWGQIK</sequence>
<dbReference type="Gene3D" id="2.60.120.260">
    <property type="entry name" value="Galactose-binding domain-like"/>
    <property type="match status" value="1"/>
</dbReference>
<gene>
    <name evidence="4" type="ORF">EG028_17310</name>
</gene>
<dbReference type="InterPro" id="IPR032527">
    <property type="entry name" value="DUF4959"/>
</dbReference>
<dbReference type="OrthoDB" id="621114at2"/>
<evidence type="ECO:0000259" key="3">
    <source>
        <dbReference type="Pfam" id="PF17166"/>
    </source>
</evidence>
<evidence type="ECO:0000313" key="5">
    <source>
        <dbReference type="Proteomes" id="UP000279089"/>
    </source>
</evidence>
<reference evidence="5" key="1">
    <citation type="submission" date="2018-11" db="EMBL/GenBank/DDBJ databases">
        <title>Chitinophaga lutea sp.nov., isolate from arsenic contaminated soil.</title>
        <authorList>
            <person name="Zong Y."/>
        </authorList>
    </citation>
    <scope>NUCLEOTIDE SEQUENCE [LARGE SCALE GENOMIC DNA]</scope>
    <source>
        <strain evidence="5">YLT18</strain>
    </source>
</reference>
<dbReference type="InterPro" id="IPR032164">
    <property type="entry name" value="DUF5000"/>
</dbReference>
<feature type="domain" description="DUF4959" evidence="1">
    <location>
        <begin position="17"/>
        <end position="119"/>
    </location>
</feature>
<dbReference type="InterPro" id="IPR033431">
    <property type="entry name" value="DUF5126"/>
</dbReference>
<dbReference type="SUPFAM" id="SSF49785">
    <property type="entry name" value="Galactose-binding domain-like"/>
    <property type="match status" value="1"/>
</dbReference>
<evidence type="ECO:0000313" key="4">
    <source>
        <dbReference type="EMBL" id="RPD39885.1"/>
    </source>
</evidence>
<dbReference type="AlphaFoldDB" id="A0A3N4M9A0"/>
<dbReference type="Pfam" id="PF17166">
    <property type="entry name" value="DUF5126"/>
    <property type="match status" value="1"/>
</dbReference>
<feature type="domain" description="DUF5000" evidence="2">
    <location>
        <begin position="263"/>
        <end position="402"/>
    </location>
</feature>
<dbReference type="Proteomes" id="UP000279089">
    <property type="component" value="Unassembled WGS sequence"/>
</dbReference>
<dbReference type="Pfam" id="PF16323">
    <property type="entry name" value="DUF4959"/>
    <property type="match status" value="1"/>
</dbReference>
<feature type="domain" description="DUF5126" evidence="3">
    <location>
        <begin position="121"/>
        <end position="223"/>
    </location>
</feature>